<evidence type="ECO:0000256" key="3">
    <source>
        <dbReference type="PROSITE-ProRule" id="PRU00023"/>
    </source>
</evidence>
<feature type="repeat" description="ANK" evidence="3">
    <location>
        <begin position="423"/>
        <end position="455"/>
    </location>
</feature>
<dbReference type="PANTHER" id="PTHR24166">
    <property type="entry name" value="ROLLING PEBBLES, ISOFORM B"/>
    <property type="match status" value="1"/>
</dbReference>
<keyword evidence="5" id="KW-1185">Reference proteome</keyword>
<feature type="repeat" description="ANK" evidence="3">
    <location>
        <begin position="503"/>
        <end position="535"/>
    </location>
</feature>
<dbReference type="InterPro" id="IPR050889">
    <property type="entry name" value="Dendritic_Spine_Reg/Scaffold"/>
</dbReference>
<dbReference type="PANTHER" id="PTHR24166:SF48">
    <property type="entry name" value="PROTEIN VAPYRIN"/>
    <property type="match status" value="1"/>
</dbReference>
<feature type="repeat" description="ANK" evidence="3">
    <location>
        <begin position="536"/>
        <end position="568"/>
    </location>
</feature>
<dbReference type="Pfam" id="PF12796">
    <property type="entry name" value="Ank_2"/>
    <property type="match status" value="2"/>
</dbReference>
<dbReference type="Proteomes" id="UP000184330">
    <property type="component" value="Unassembled WGS sequence"/>
</dbReference>
<dbReference type="PROSITE" id="PS50297">
    <property type="entry name" value="ANK_REP_REGION"/>
    <property type="match status" value="6"/>
</dbReference>
<dbReference type="Gene3D" id="1.25.40.20">
    <property type="entry name" value="Ankyrin repeat-containing domain"/>
    <property type="match status" value="5"/>
</dbReference>
<dbReference type="AlphaFoldDB" id="A0A1L7XIG0"/>
<evidence type="ECO:0000256" key="1">
    <source>
        <dbReference type="ARBA" id="ARBA00022737"/>
    </source>
</evidence>
<accession>A0A1L7XIG0</accession>
<keyword evidence="1" id="KW-0677">Repeat</keyword>
<dbReference type="STRING" id="576137.A0A1L7XIG0"/>
<gene>
    <name evidence="4" type="ORF">PAC_14721</name>
</gene>
<evidence type="ECO:0000256" key="2">
    <source>
        <dbReference type="ARBA" id="ARBA00023043"/>
    </source>
</evidence>
<dbReference type="InterPro" id="IPR036770">
    <property type="entry name" value="Ankyrin_rpt-contain_sf"/>
</dbReference>
<dbReference type="SUPFAM" id="SSF48403">
    <property type="entry name" value="Ankyrin repeat"/>
    <property type="match status" value="2"/>
</dbReference>
<keyword evidence="2 3" id="KW-0040">ANK repeat</keyword>
<name>A0A1L7XIG0_9HELO</name>
<protein>
    <submittedName>
        <fullName evidence="4">Uncharacterized protein</fullName>
    </submittedName>
</protein>
<dbReference type="Pfam" id="PF13637">
    <property type="entry name" value="Ank_4"/>
    <property type="match status" value="1"/>
</dbReference>
<feature type="repeat" description="ANK" evidence="3">
    <location>
        <begin position="569"/>
        <end position="601"/>
    </location>
</feature>
<dbReference type="SMART" id="SM00248">
    <property type="entry name" value="ANK"/>
    <property type="match status" value="8"/>
</dbReference>
<evidence type="ECO:0000313" key="4">
    <source>
        <dbReference type="EMBL" id="CZR64822.1"/>
    </source>
</evidence>
<reference evidence="4 5" key="1">
    <citation type="submission" date="2016-03" db="EMBL/GenBank/DDBJ databases">
        <authorList>
            <person name="Ploux O."/>
        </authorList>
    </citation>
    <scope>NUCLEOTIDE SEQUENCE [LARGE SCALE GENOMIC DNA]</scope>
    <source>
        <strain evidence="4 5">UAMH 11012</strain>
    </source>
</reference>
<feature type="repeat" description="ANK" evidence="3">
    <location>
        <begin position="635"/>
        <end position="667"/>
    </location>
</feature>
<evidence type="ECO:0000313" key="5">
    <source>
        <dbReference type="Proteomes" id="UP000184330"/>
    </source>
</evidence>
<sequence length="696" mass="77039">MILWVKASHHSQPQFCGNDIVSSVLVVRSAALSSPLRLASRRHVRTIINHHWRRQPVTLCAKISQNLNTIKGKYKFAELTIASLFVGCSTTTIALSHLENALRNKPGLIGTPSHSIDNMMNIFELGISGITIIFSLLDEELSMGINKLKFRKRVKYIWNEALIKELAQQIRDQRSSISFLLSCVQMNLKSDGGTLPVINSATERIFRDNYTKAKSLRSQSSYLSMRSVYASDLDSILERGSRNESYETTLLQSQPYIQAQYSHAQVHSEISSYKDDHLSIPHDKEDTVSSIPVEEDFVDGNFCIERMAQIKRRCRVGTRSNEPKVESTTYSDDGSMIPPEVSPSMPTEFVPAEKKLDISGCQIEEENNTVIDIHSREPGSVVQASSLNLHKQIADGNIVGVEALLKAGVDVNYVTKLEGDISERYSPLGRAIEVNHAKIVKLLLKHGVDLESVALPKAQISQNNTSWDCETALYIACRKGHLEMTNLLLEGNGVVVLETPNWCGRTSLENATCHGFNEIVEVLLQAGANLYHKDFTGRTSLHLVAQRGHVATAKVLVKYGAELDSGHWNSETPLHLAIRDHHAEIIKLLLNSGASANVKSVTGITPLMLAAWKGDTTTMKLLLEKGADINLFDINEWTALHKAAYKGHVEVCEVLLEHGASIDSRNTAGATPLMVARKKDHQNIAELVKNFEGSSS</sequence>
<dbReference type="PROSITE" id="PS50088">
    <property type="entry name" value="ANK_REPEAT"/>
    <property type="match status" value="6"/>
</dbReference>
<dbReference type="PRINTS" id="PR01415">
    <property type="entry name" value="ANKYRIN"/>
</dbReference>
<feature type="repeat" description="ANK" evidence="3">
    <location>
        <begin position="602"/>
        <end position="634"/>
    </location>
</feature>
<dbReference type="InterPro" id="IPR002110">
    <property type="entry name" value="Ankyrin_rpt"/>
</dbReference>
<dbReference type="OrthoDB" id="20872at2759"/>
<organism evidence="4 5">
    <name type="scientific">Phialocephala subalpina</name>
    <dbReference type="NCBI Taxonomy" id="576137"/>
    <lineage>
        <taxon>Eukaryota</taxon>
        <taxon>Fungi</taxon>
        <taxon>Dikarya</taxon>
        <taxon>Ascomycota</taxon>
        <taxon>Pezizomycotina</taxon>
        <taxon>Leotiomycetes</taxon>
        <taxon>Helotiales</taxon>
        <taxon>Mollisiaceae</taxon>
        <taxon>Phialocephala</taxon>
        <taxon>Phialocephala fortinii species complex</taxon>
    </lineage>
</organism>
<proteinExistence type="predicted"/>
<dbReference type="EMBL" id="FJOG01000028">
    <property type="protein sequence ID" value="CZR64822.1"/>
    <property type="molecule type" value="Genomic_DNA"/>
</dbReference>